<evidence type="ECO:0000256" key="3">
    <source>
        <dbReference type="ARBA" id="ARBA00022777"/>
    </source>
</evidence>
<keyword evidence="3 8" id="KW-0418">Kinase</keyword>
<evidence type="ECO:0000256" key="5">
    <source>
        <dbReference type="PROSITE-ProRule" id="PRU10141"/>
    </source>
</evidence>
<evidence type="ECO:0000256" key="2">
    <source>
        <dbReference type="ARBA" id="ARBA00022741"/>
    </source>
</evidence>
<dbReference type="PROSITE" id="PS50011">
    <property type="entry name" value="PROTEIN_KINASE_DOM"/>
    <property type="match status" value="1"/>
</dbReference>
<evidence type="ECO:0000256" key="4">
    <source>
        <dbReference type="ARBA" id="ARBA00022840"/>
    </source>
</evidence>
<dbReference type="RefSeq" id="WP_263342563.1">
    <property type="nucleotide sequence ID" value="NZ_JAGSYH010000013.1"/>
</dbReference>
<proteinExistence type="predicted"/>
<dbReference type="PROSITE" id="PS00108">
    <property type="entry name" value="PROTEIN_KINASE_ST"/>
    <property type="match status" value="1"/>
</dbReference>
<evidence type="ECO:0000256" key="6">
    <source>
        <dbReference type="SAM" id="Phobius"/>
    </source>
</evidence>
<dbReference type="SUPFAM" id="SSF56112">
    <property type="entry name" value="Protein kinase-like (PK-like)"/>
    <property type="match status" value="1"/>
</dbReference>
<dbReference type="CDD" id="cd14014">
    <property type="entry name" value="STKc_PknB_like"/>
    <property type="match status" value="1"/>
</dbReference>
<dbReference type="EMBL" id="JBHSPH010000017">
    <property type="protein sequence ID" value="MFC5865219.1"/>
    <property type="molecule type" value="Genomic_DNA"/>
</dbReference>
<dbReference type="Gene3D" id="3.30.200.20">
    <property type="entry name" value="Phosphorylase Kinase, domain 1"/>
    <property type="match status" value="1"/>
</dbReference>
<dbReference type="Gene3D" id="1.10.510.10">
    <property type="entry name" value="Transferase(Phosphotransferase) domain 1"/>
    <property type="match status" value="1"/>
</dbReference>
<feature type="binding site" evidence="5">
    <location>
        <position position="109"/>
    </location>
    <ligand>
        <name>ATP</name>
        <dbReference type="ChEBI" id="CHEBI:30616"/>
    </ligand>
</feature>
<evidence type="ECO:0000313" key="8">
    <source>
        <dbReference type="EMBL" id="MFC5865219.1"/>
    </source>
</evidence>
<keyword evidence="4 5" id="KW-0067">ATP-binding</keyword>
<reference evidence="9" key="1">
    <citation type="journal article" date="2019" name="Int. J. Syst. Evol. Microbiol.">
        <title>The Global Catalogue of Microorganisms (GCM) 10K type strain sequencing project: providing services to taxonomists for standard genome sequencing and annotation.</title>
        <authorList>
            <consortium name="The Broad Institute Genomics Platform"/>
            <consortium name="The Broad Institute Genome Sequencing Center for Infectious Disease"/>
            <person name="Wu L."/>
            <person name="Ma J."/>
        </authorList>
    </citation>
    <scope>NUCLEOTIDE SEQUENCE [LARGE SCALE GENOMIC DNA]</scope>
    <source>
        <strain evidence="9">JCM 4087</strain>
    </source>
</reference>
<keyword evidence="6" id="KW-0812">Transmembrane</keyword>
<dbReference type="InterPro" id="IPR000719">
    <property type="entry name" value="Prot_kinase_dom"/>
</dbReference>
<keyword evidence="6" id="KW-1133">Transmembrane helix</keyword>
<protein>
    <submittedName>
        <fullName evidence="8">Serine/threonine protein kinase</fullName>
    </submittedName>
</protein>
<organism evidence="8 9">
    <name type="scientific">Acidicapsa dinghuensis</name>
    <dbReference type="NCBI Taxonomy" id="2218256"/>
    <lineage>
        <taxon>Bacteria</taxon>
        <taxon>Pseudomonadati</taxon>
        <taxon>Acidobacteriota</taxon>
        <taxon>Terriglobia</taxon>
        <taxon>Terriglobales</taxon>
        <taxon>Acidobacteriaceae</taxon>
        <taxon>Acidicapsa</taxon>
    </lineage>
</organism>
<dbReference type="InterPro" id="IPR008271">
    <property type="entry name" value="Ser/Thr_kinase_AS"/>
</dbReference>
<keyword evidence="6" id="KW-0472">Membrane</keyword>
<dbReference type="PANTHER" id="PTHR43289:SF34">
    <property type="entry name" value="SERINE_THREONINE-PROTEIN KINASE YBDM-RELATED"/>
    <property type="match status" value="1"/>
</dbReference>
<dbReference type="Pfam" id="PF00069">
    <property type="entry name" value="Pkinase"/>
    <property type="match status" value="1"/>
</dbReference>
<keyword evidence="2 5" id="KW-0547">Nucleotide-binding</keyword>
<dbReference type="Proteomes" id="UP001596091">
    <property type="component" value="Unassembled WGS sequence"/>
</dbReference>
<feature type="domain" description="Protein kinase" evidence="7">
    <location>
        <begin position="78"/>
        <end position="355"/>
    </location>
</feature>
<evidence type="ECO:0000259" key="7">
    <source>
        <dbReference type="PROSITE" id="PS50011"/>
    </source>
</evidence>
<keyword evidence="8" id="KW-0723">Serine/threonine-protein kinase</keyword>
<feature type="transmembrane region" description="Helical" evidence="6">
    <location>
        <begin position="382"/>
        <end position="406"/>
    </location>
</feature>
<keyword evidence="1" id="KW-0808">Transferase</keyword>
<dbReference type="SMART" id="SM00220">
    <property type="entry name" value="S_TKc"/>
    <property type="match status" value="1"/>
</dbReference>
<accession>A0ABW1ELU3</accession>
<evidence type="ECO:0000313" key="9">
    <source>
        <dbReference type="Proteomes" id="UP001596091"/>
    </source>
</evidence>
<dbReference type="PROSITE" id="PS00107">
    <property type="entry name" value="PROTEIN_KINASE_ATP"/>
    <property type="match status" value="1"/>
</dbReference>
<sequence>MADSTQRLIRELFDGASELPAHQQQAWVEARAGGNPQVIASVMRLLNAASSSGQGFLAEPAFKREKPALEEGMMIGPYRVLRELGSGGMGVVYLAMRSDEVYRRMAAVKVIRPELRANPLKDRFLQERDILARLDHPNIARIVDGGATPNGLPYFVMDYIDGQPLDEFCRLRRATLDERLNLFRQTCEAVQYLHDNKVLHRDLKPANILVTHNGQVKLLDFGVSKLATGAISSNTTAMPIVTAGYASPEQITSKKVTAATDIYSLGVVLYELLTGVRPLKLDGLSLPEVLNTITTQDPLKPSTQPGPPADADPGRLLATIRPRLAGDLDAILLMALRKEPERRYNSAREFGQDIANFQNGRSVLARKESTVYRFTRTIRRNAWQTAATAILIVGLGIGGSVSYIALQYRNEVKSLQQELNEVKSHEASYHTLDPDKAHALMRTDLTRISTDLESKTPALLQSNLAPKGLTKQLVQQSLTYFASTQPTASNDPATLAALGRAYLAVAQTQWSPDHASLNEPSAAVDTCKLALKSLTAKTTMSNNPEIKQVIGQITNQLEQNPAAHQF</sequence>
<gene>
    <name evidence="8" type="ORF">ACFPT7_23135</name>
</gene>
<dbReference type="InterPro" id="IPR011009">
    <property type="entry name" value="Kinase-like_dom_sf"/>
</dbReference>
<comment type="caution">
    <text evidence="8">The sequence shown here is derived from an EMBL/GenBank/DDBJ whole genome shotgun (WGS) entry which is preliminary data.</text>
</comment>
<dbReference type="PANTHER" id="PTHR43289">
    <property type="entry name" value="MITOGEN-ACTIVATED PROTEIN KINASE KINASE KINASE 20-RELATED"/>
    <property type="match status" value="1"/>
</dbReference>
<name>A0ABW1ELU3_9BACT</name>
<keyword evidence="9" id="KW-1185">Reference proteome</keyword>
<evidence type="ECO:0000256" key="1">
    <source>
        <dbReference type="ARBA" id="ARBA00022679"/>
    </source>
</evidence>
<dbReference type="InterPro" id="IPR017441">
    <property type="entry name" value="Protein_kinase_ATP_BS"/>
</dbReference>
<dbReference type="GO" id="GO:0004674">
    <property type="term" value="F:protein serine/threonine kinase activity"/>
    <property type="evidence" value="ECO:0007669"/>
    <property type="project" value="UniProtKB-KW"/>
</dbReference>